<protein>
    <recommendedName>
        <fullName evidence="1">Pyridoxamine 5'-phosphate oxidase N-terminal domain-containing protein</fullName>
    </recommendedName>
</protein>
<proteinExistence type="predicted"/>
<evidence type="ECO:0000313" key="3">
    <source>
        <dbReference type="Proteomes" id="UP000186657"/>
    </source>
</evidence>
<dbReference type="PANTHER" id="PTHR42815">
    <property type="entry name" value="FAD-BINDING, PUTATIVE (AFU_ORTHOLOGUE AFUA_6G07600)-RELATED"/>
    <property type="match status" value="1"/>
</dbReference>
<accession>A0A1U7NBC5</accession>
<evidence type="ECO:0000313" key="2">
    <source>
        <dbReference type="EMBL" id="OLT63243.1"/>
    </source>
</evidence>
<sequence>MAEIVRRVRSVQELESLYDAPSSRALAKELTELSQHYRAFVEKAPFVLVATSGAEGLDCSPRGDAPGFVRVVDSRTLILPDRRGNNRLDTLRNLVDDDRVSLLFLIPGVGETLRVNGRAALEADPDVCAAHAVQGKVPRTLLVVTIDRVYFQCQKALVRSRLWDPDSRVARSELPTAGQMAEQVTGGEVDGAAYDRDYPEHMKRTIY</sequence>
<dbReference type="Proteomes" id="UP000186657">
    <property type="component" value="Unassembled WGS sequence"/>
</dbReference>
<dbReference type="EMBL" id="MKZS01000001">
    <property type="protein sequence ID" value="OLT63243.1"/>
    <property type="molecule type" value="Genomic_DNA"/>
</dbReference>
<dbReference type="Gene3D" id="2.30.110.10">
    <property type="entry name" value="Electron Transport, Fmn-binding Protein, Chain A"/>
    <property type="match status" value="1"/>
</dbReference>
<feature type="domain" description="Pyridoxamine 5'-phosphate oxidase N-terminal" evidence="1">
    <location>
        <begin position="34"/>
        <end position="153"/>
    </location>
</feature>
<dbReference type="InterPro" id="IPR011576">
    <property type="entry name" value="Pyridox_Oxase_N"/>
</dbReference>
<name>A0A1U7NBC5_9CYAN</name>
<dbReference type="AlphaFoldDB" id="A0A1U7NBC5"/>
<dbReference type="PANTHER" id="PTHR42815:SF2">
    <property type="entry name" value="FAD-BINDING, PUTATIVE (AFU_ORTHOLOGUE AFUA_6G07600)-RELATED"/>
    <property type="match status" value="1"/>
</dbReference>
<keyword evidence="3" id="KW-1185">Reference proteome</keyword>
<gene>
    <name evidence="2" type="ORF">BJP37_11825</name>
</gene>
<comment type="caution">
    <text evidence="2">The sequence shown here is derived from an EMBL/GenBank/DDBJ whole genome shotgun (WGS) entry which is preliminary data.</text>
</comment>
<dbReference type="InterPro" id="IPR012349">
    <property type="entry name" value="Split_barrel_FMN-bd"/>
</dbReference>
<dbReference type="NCBIfam" id="TIGR04025">
    <property type="entry name" value="PPOX_FMN_DR2398"/>
    <property type="match status" value="1"/>
</dbReference>
<organism evidence="2 3">
    <name type="scientific">Moorena bouillonii PNG</name>
    <dbReference type="NCBI Taxonomy" id="568701"/>
    <lineage>
        <taxon>Bacteria</taxon>
        <taxon>Bacillati</taxon>
        <taxon>Cyanobacteriota</taxon>
        <taxon>Cyanophyceae</taxon>
        <taxon>Coleofasciculales</taxon>
        <taxon>Coleofasciculaceae</taxon>
        <taxon>Moorena</taxon>
    </lineage>
</organism>
<evidence type="ECO:0000259" key="1">
    <source>
        <dbReference type="Pfam" id="PF01243"/>
    </source>
</evidence>
<dbReference type="SUPFAM" id="SSF50475">
    <property type="entry name" value="FMN-binding split barrel"/>
    <property type="match status" value="1"/>
</dbReference>
<reference evidence="2 3" key="1">
    <citation type="submission" date="2016-10" db="EMBL/GenBank/DDBJ databases">
        <title>Comparative genomics uncovers the prolific and rare metabolic potential of the cyanobacterial genus Moorea.</title>
        <authorList>
            <person name="Leao T."/>
            <person name="Castelao G."/>
            <person name="Korobeynikov A."/>
            <person name="Monroe E.A."/>
            <person name="Podell S."/>
            <person name="Glukhov E."/>
            <person name="Allen E."/>
            <person name="Gerwick W.H."/>
            <person name="Gerwick L."/>
        </authorList>
    </citation>
    <scope>NUCLEOTIDE SEQUENCE [LARGE SCALE GENOMIC DNA]</scope>
    <source>
        <strain evidence="2 3">PNG5-198</strain>
    </source>
</reference>
<dbReference type="RefSeq" id="WP_075906026.1">
    <property type="nucleotide sequence ID" value="NZ_MKZS01000001.1"/>
</dbReference>
<dbReference type="InterPro" id="IPR024029">
    <property type="entry name" value="Pyridox_Oxase_FMN-dep"/>
</dbReference>
<dbReference type="Pfam" id="PF01243">
    <property type="entry name" value="PNPOx_N"/>
    <property type="match status" value="1"/>
</dbReference>